<evidence type="ECO:0000313" key="2">
    <source>
        <dbReference type="EMBL" id="KNC78411.1"/>
    </source>
</evidence>
<keyword evidence="3" id="KW-1185">Reference proteome</keyword>
<dbReference type="EMBL" id="KQ242494">
    <property type="protein sequence ID" value="KNC78411.1"/>
    <property type="molecule type" value="Genomic_DNA"/>
</dbReference>
<dbReference type="Proteomes" id="UP000054560">
    <property type="component" value="Unassembled WGS sequence"/>
</dbReference>
<evidence type="ECO:0000313" key="3">
    <source>
        <dbReference type="Proteomes" id="UP000054560"/>
    </source>
</evidence>
<sequence>MGGIASPTPIHPLRLSQSNRERSGRPAYKSMSESIQEAPPPQRPPRRCSAAPDSYSASNPRATTRATVGVIRKQRASSPMTSKRMTPLVSHLSEPEVAPARPPRRSALPPCPSLPSA</sequence>
<dbReference type="AlphaFoldDB" id="A0A0L0FPG8"/>
<accession>A0A0L0FPG8</accession>
<dbReference type="GeneID" id="25909661"/>
<feature type="compositionally biased region" description="Polar residues" evidence="1">
    <location>
        <begin position="55"/>
        <end position="66"/>
    </location>
</feature>
<proteinExistence type="predicted"/>
<dbReference type="RefSeq" id="XP_014152313.1">
    <property type="nucleotide sequence ID" value="XM_014296838.1"/>
</dbReference>
<name>A0A0L0FPG8_9EUKA</name>
<protein>
    <submittedName>
        <fullName evidence="2">Uncharacterized protein</fullName>
    </submittedName>
</protein>
<evidence type="ECO:0000256" key="1">
    <source>
        <dbReference type="SAM" id="MobiDB-lite"/>
    </source>
</evidence>
<reference evidence="2 3" key="1">
    <citation type="submission" date="2011-02" db="EMBL/GenBank/DDBJ databases">
        <title>The Genome Sequence of Sphaeroforma arctica JP610.</title>
        <authorList>
            <consortium name="The Broad Institute Genome Sequencing Platform"/>
            <person name="Russ C."/>
            <person name="Cuomo C."/>
            <person name="Young S.K."/>
            <person name="Zeng Q."/>
            <person name="Gargeya S."/>
            <person name="Alvarado L."/>
            <person name="Berlin A."/>
            <person name="Chapman S.B."/>
            <person name="Chen Z."/>
            <person name="Freedman E."/>
            <person name="Gellesch M."/>
            <person name="Goldberg J."/>
            <person name="Griggs A."/>
            <person name="Gujja S."/>
            <person name="Heilman E."/>
            <person name="Heiman D."/>
            <person name="Howarth C."/>
            <person name="Mehta T."/>
            <person name="Neiman D."/>
            <person name="Pearson M."/>
            <person name="Roberts A."/>
            <person name="Saif S."/>
            <person name="Shea T."/>
            <person name="Shenoy N."/>
            <person name="Sisk P."/>
            <person name="Stolte C."/>
            <person name="Sykes S."/>
            <person name="White J."/>
            <person name="Yandava C."/>
            <person name="Burger G."/>
            <person name="Gray M.W."/>
            <person name="Holland P.W.H."/>
            <person name="King N."/>
            <person name="Lang F.B.F."/>
            <person name="Roger A.J."/>
            <person name="Ruiz-Trillo I."/>
            <person name="Haas B."/>
            <person name="Nusbaum C."/>
            <person name="Birren B."/>
        </authorList>
    </citation>
    <scope>NUCLEOTIDE SEQUENCE [LARGE SCALE GENOMIC DNA]</scope>
    <source>
        <strain evidence="2 3">JP610</strain>
    </source>
</reference>
<gene>
    <name evidence="2" type="ORF">SARC_09157</name>
</gene>
<feature type="region of interest" description="Disordered" evidence="1">
    <location>
        <begin position="1"/>
        <end position="117"/>
    </location>
</feature>
<organism evidence="2 3">
    <name type="scientific">Sphaeroforma arctica JP610</name>
    <dbReference type="NCBI Taxonomy" id="667725"/>
    <lineage>
        <taxon>Eukaryota</taxon>
        <taxon>Ichthyosporea</taxon>
        <taxon>Ichthyophonida</taxon>
        <taxon>Sphaeroforma</taxon>
    </lineage>
</organism>